<dbReference type="CDD" id="cd00085">
    <property type="entry name" value="HNHc"/>
    <property type="match status" value="1"/>
</dbReference>
<name>A0R510_MYCS2</name>
<dbReference type="PATRIC" id="fig|246196.19.peg.5861"/>
<gene>
    <name evidence="2" type="ordered locus">MSMEG_6025</name>
</gene>
<dbReference type="KEGG" id="msm:MSMEG_6025"/>
<dbReference type="AlphaFoldDB" id="A0R510"/>
<dbReference type="PaxDb" id="246196-MSMEI_5864"/>
<dbReference type="STRING" id="246196.MSMEG_6025"/>
<evidence type="ECO:0000313" key="2">
    <source>
        <dbReference type="EMBL" id="ABK71630.1"/>
    </source>
</evidence>
<dbReference type="InterPro" id="IPR003615">
    <property type="entry name" value="HNH_nuc"/>
</dbReference>
<accession>A0R510</accession>
<sequence>MSVRGCSVWHMFESLFDIDPQASEAELRDRIEQFERMKSAAAAAQATASVLWEQKRRAAEAAAGIPASRRGRGLATEVALARRESPNAGGRHLGLAHALVDELPHTLAALRCGALSEWRATLIARESACLSPELRRELDAELSADPSRFDGWGDARVAAEAKKIACRLNIDAVLDRSAKAEKDRRVTIRPAPDAMTKLTVLLPLKQGVAVYAALHQAAMVNADDRNRGQVMADTLVERVTGRPAHAPVPVNLNLVMADTTLFGEDDQPGWVQGYGPVPAEVARRMVADATLDENTKAAVRRLFRHPKSGQLVAMESRSRIFPKGLATFIGLRDQTCRTPYCDALIRHRDHAVPHHDGGPTTAHNGLGTCEACNYAKEAPGWSVIITETSDGEHIAEYVTPTGAVYRSTAPPLPGRPVRHTLSLVETGLTIDLVTFDAA</sequence>
<dbReference type="OrthoDB" id="5241234at2"/>
<reference evidence="2 3" key="1">
    <citation type="submission" date="2006-10" db="EMBL/GenBank/DDBJ databases">
        <authorList>
            <person name="Fleischmann R.D."/>
            <person name="Dodson R.J."/>
            <person name="Haft D.H."/>
            <person name="Merkel J.S."/>
            <person name="Nelson W.C."/>
            <person name="Fraser C.M."/>
        </authorList>
    </citation>
    <scope>NUCLEOTIDE SEQUENCE [LARGE SCALE GENOMIC DNA]</scope>
    <source>
        <strain evidence="3">ATCC 700084 / mc(2)155</strain>
    </source>
</reference>
<feature type="domain" description="HNH nuclease" evidence="1">
    <location>
        <begin position="324"/>
        <end position="374"/>
    </location>
</feature>
<organism evidence="2 3">
    <name type="scientific">Mycolicibacterium smegmatis (strain ATCC 700084 / mc(2)155)</name>
    <name type="common">Mycobacterium smegmatis</name>
    <dbReference type="NCBI Taxonomy" id="246196"/>
    <lineage>
        <taxon>Bacteria</taxon>
        <taxon>Bacillati</taxon>
        <taxon>Actinomycetota</taxon>
        <taxon>Actinomycetes</taxon>
        <taxon>Mycobacteriales</taxon>
        <taxon>Mycobacteriaceae</taxon>
        <taxon>Mycolicibacterium</taxon>
    </lineage>
</organism>
<protein>
    <recommendedName>
        <fullName evidence="1">HNH nuclease domain-containing protein</fullName>
    </recommendedName>
</protein>
<keyword evidence="3" id="KW-1185">Reference proteome</keyword>
<dbReference type="Pfam" id="PF02720">
    <property type="entry name" value="DUF222"/>
    <property type="match status" value="1"/>
</dbReference>
<dbReference type="EMBL" id="CP000480">
    <property type="protein sequence ID" value="ABK71630.1"/>
    <property type="molecule type" value="Genomic_DNA"/>
</dbReference>
<evidence type="ECO:0000259" key="1">
    <source>
        <dbReference type="SMART" id="SM00507"/>
    </source>
</evidence>
<evidence type="ECO:0000313" key="3">
    <source>
        <dbReference type="Proteomes" id="UP000000757"/>
    </source>
</evidence>
<dbReference type="Proteomes" id="UP000000757">
    <property type="component" value="Chromosome"/>
</dbReference>
<dbReference type="InterPro" id="IPR003870">
    <property type="entry name" value="DUF222"/>
</dbReference>
<dbReference type="SMART" id="SM00507">
    <property type="entry name" value="HNHc"/>
    <property type="match status" value="1"/>
</dbReference>
<dbReference type="eggNOG" id="COG1403">
    <property type="taxonomic scope" value="Bacteria"/>
</dbReference>
<proteinExistence type="predicted"/>